<protein>
    <submittedName>
        <fullName evidence="1">Uncharacterized protein</fullName>
    </submittedName>
</protein>
<evidence type="ECO:0000313" key="2">
    <source>
        <dbReference type="Proteomes" id="UP000824881"/>
    </source>
</evidence>
<dbReference type="EMBL" id="WQMT02000002">
    <property type="protein sequence ID" value="KAG9225531.1"/>
    <property type="molecule type" value="Genomic_DNA"/>
</dbReference>
<organism evidence="1 2">
    <name type="scientific">Pleurotus cornucopiae</name>
    <name type="common">Cornucopia mushroom</name>
    <dbReference type="NCBI Taxonomy" id="5321"/>
    <lineage>
        <taxon>Eukaryota</taxon>
        <taxon>Fungi</taxon>
        <taxon>Dikarya</taxon>
        <taxon>Basidiomycota</taxon>
        <taxon>Agaricomycotina</taxon>
        <taxon>Agaricomycetes</taxon>
        <taxon>Agaricomycetidae</taxon>
        <taxon>Agaricales</taxon>
        <taxon>Pleurotineae</taxon>
        <taxon>Pleurotaceae</taxon>
        <taxon>Pleurotus</taxon>
    </lineage>
</organism>
<dbReference type="Proteomes" id="UP000824881">
    <property type="component" value="Unassembled WGS sequence"/>
</dbReference>
<reference evidence="1 2" key="1">
    <citation type="journal article" date="2021" name="Appl. Environ. Microbiol.">
        <title>Genetic linkage and physical mapping for an oyster mushroom Pleurotus cornucopiae and QTL analysis for the trait cap color.</title>
        <authorList>
            <person name="Zhang Y."/>
            <person name="Gao W."/>
            <person name="Sonnenberg A."/>
            <person name="Chen Q."/>
            <person name="Zhang J."/>
            <person name="Huang C."/>
        </authorList>
    </citation>
    <scope>NUCLEOTIDE SEQUENCE [LARGE SCALE GENOMIC DNA]</scope>
    <source>
        <strain evidence="1">CCMSSC00406</strain>
    </source>
</reference>
<gene>
    <name evidence="1" type="ORF">CCMSSC00406_0003034</name>
</gene>
<comment type="caution">
    <text evidence="1">The sequence shown here is derived from an EMBL/GenBank/DDBJ whole genome shotgun (WGS) entry which is preliminary data.</text>
</comment>
<accession>A0ACB7J8F2</accession>
<name>A0ACB7J8F2_PLECO</name>
<sequence length="249" mass="27902">MKKYADQRVGEMPEYKVGDKAFIFTDNLNTSRPSRKLKQKKIGPYEVVAVPTKNAITLKIPKTLSIHPTISTHQTEKANMPTIPGQKTPPPPLVQIQGENEYEVENILDSRLRQGRLEYLVKWKGYTDEHNTWEPKKNLENAPEQTRAFHSRHSAAPRRITAAIFEELIWKPKYVFTTPTISKTTKINEPEGSANPPNTPDSDKDKHGNQAGLFSGGETIPNGEPRNDVVEGDVGHQEVVVLSSGIDES</sequence>
<keyword evidence="2" id="KW-1185">Reference proteome</keyword>
<evidence type="ECO:0000313" key="1">
    <source>
        <dbReference type="EMBL" id="KAG9225531.1"/>
    </source>
</evidence>
<proteinExistence type="predicted"/>